<evidence type="ECO:0000256" key="5">
    <source>
        <dbReference type="ARBA" id="ARBA00023242"/>
    </source>
</evidence>
<feature type="domain" description="Shelterin complex subunit TPP1/Est3" evidence="7">
    <location>
        <begin position="9"/>
        <end position="151"/>
    </location>
</feature>
<gene>
    <name evidence="8" type="ORF">PLEPLA_LOCUS43487</name>
</gene>
<keyword evidence="9" id="KW-1185">Reference proteome</keyword>
<dbReference type="GO" id="GO:0007004">
    <property type="term" value="P:telomere maintenance via telomerase"/>
    <property type="evidence" value="ECO:0007669"/>
    <property type="project" value="InterPro"/>
</dbReference>
<dbReference type="PANTHER" id="PTHR14487">
    <property type="entry name" value="ADRENOCORTICAL DYSPLASIA PROTEIN ACD"/>
    <property type="match status" value="1"/>
</dbReference>
<feature type="region of interest" description="Disordered" evidence="6">
    <location>
        <begin position="252"/>
        <end position="314"/>
    </location>
</feature>
<dbReference type="GO" id="GO:0042162">
    <property type="term" value="F:telomeric DNA binding"/>
    <property type="evidence" value="ECO:0007669"/>
    <property type="project" value="InterPro"/>
</dbReference>
<dbReference type="GO" id="GO:0032211">
    <property type="term" value="P:negative regulation of telomere maintenance via telomerase"/>
    <property type="evidence" value="ECO:0007669"/>
    <property type="project" value="TreeGrafter"/>
</dbReference>
<name>A0A9N7VNX0_PLEPL</name>
<dbReference type="EMBL" id="CADEAL010004268">
    <property type="protein sequence ID" value="CAB1455706.1"/>
    <property type="molecule type" value="Genomic_DNA"/>
</dbReference>
<evidence type="ECO:0000256" key="6">
    <source>
        <dbReference type="SAM" id="MobiDB-lite"/>
    </source>
</evidence>
<evidence type="ECO:0000259" key="7">
    <source>
        <dbReference type="Pfam" id="PF10341"/>
    </source>
</evidence>
<dbReference type="Gene3D" id="2.40.50.960">
    <property type="match status" value="1"/>
</dbReference>
<feature type="region of interest" description="Disordered" evidence="6">
    <location>
        <begin position="192"/>
        <end position="219"/>
    </location>
</feature>
<dbReference type="InterPro" id="IPR019437">
    <property type="entry name" value="TPP1/Est3"/>
</dbReference>
<keyword evidence="4" id="KW-0779">Telomere</keyword>
<evidence type="ECO:0000313" key="9">
    <source>
        <dbReference type="Proteomes" id="UP001153269"/>
    </source>
</evidence>
<protein>
    <recommendedName>
        <fullName evidence="7">Shelterin complex subunit TPP1/Est3 domain-containing protein</fullName>
    </recommendedName>
</protein>
<feature type="compositionally biased region" description="Low complexity" evidence="6">
    <location>
        <begin position="196"/>
        <end position="209"/>
    </location>
</feature>
<proteinExistence type="predicted"/>
<accession>A0A9N7VNX0</accession>
<dbReference type="PANTHER" id="PTHR14487:SF3">
    <property type="entry name" value="ADRENOCORTICAL DYSPLASIA PROTEIN HOMOLOG"/>
    <property type="match status" value="1"/>
</dbReference>
<dbReference type="Proteomes" id="UP001153269">
    <property type="component" value="Unassembled WGS sequence"/>
</dbReference>
<keyword evidence="3" id="KW-0158">Chromosome</keyword>
<comment type="caution">
    <text evidence="8">The sequence shown here is derived from an EMBL/GenBank/DDBJ whole genome shotgun (WGS) entry which is preliminary data.</text>
</comment>
<evidence type="ECO:0000256" key="3">
    <source>
        <dbReference type="ARBA" id="ARBA00022454"/>
    </source>
</evidence>
<dbReference type="GO" id="GO:0005697">
    <property type="term" value="C:telomerase holoenzyme complex"/>
    <property type="evidence" value="ECO:0007669"/>
    <property type="project" value="InterPro"/>
</dbReference>
<keyword evidence="5" id="KW-0539">Nucleus</keyword>
<dbReference type="Pfam" id="PF10341">
    <property type="entry name" value="TPP1"/>
    <property type="match status" value="1"/>
</dbReference>
<dbReference type="GO" id="GO:0070198">
    <property type="term" value="P:protein localization to chromosome, telomeric region"/>
    <property type="evidence" value="ECO:0007669"/>
    <property type="project" value="TreeGrafter"/>
</dbReference>
<feature type="compositionally biased region" description="Polar residues" evidence="6">
    <location>
        <begin position="293"/>
        <end position="312"/>
    </location>
</feature>
<feature type="region of interest" description="Disordered" evidence="6">
    <location>
        <begin position="337"/>
        <end position="495"/>
    </location>
</feature>
<evidence type="ECO:0000256" key="4">
    <source>
        <dbReference type="ARBA" id="ARBA00022895"/>
    </source>
</evidence>
<comment type="subcellular location">
    <subcellularLocation>
        <location evidence="2">Chromosome</location>
        <location evidence="2">Telomere</location>
    </subcellularLocation>
    <subcellularLocation>
        <location evidence="1">Nucleus</location>
    </subcellularLocation>
</comment>
<organism evidence="8 9">
    <name type="scientific">Pleuronectes platessa</name>
    <name type="common">European plaice</name>
    <dbReference type="NCBI Taxonomy" id="8262"/>
    <lineage>
        <taxon>Eukaryota</taxon>
        <taxon>Metazoa</taxon>
        <taxon>Chordata</taxon>
        <taxon>Craniata</taxon>
        <taxon>Vertebrata</taxon>
        <taxon>Euteleostomi</taxon>
        <taxon>Actinopterygii</taxon>
        <taxon>Neopterygii</taxon>
        <taxon>Teleostei</taxon>
        <taxon>Neoteleostei</taxon>
        <taxon>Acanthomorphata</taxon>
        <taxon>Carangaria</taxon>
        <taxon>Pleuronectiformes</taxon>
        <taxon>Pleuronectoidei</taxon>
        <taxon>Pleuronectidae</taxon>
        <taxon>Pleuronectes</taxon>
    </lineage>
</organism>
<sequence>MPRAPRNQLTPWIETLILGYGGGEEGGGGRLKAHVIGVGQMSQSQALSSEGLTGLLFLSDGVLQLPAVLTASAWEHLQEQEDRECFSSLVNTTVCIRDYRLQLCVSQQQVRCRFFLSVGELATTAAGPVRDNTPCSTTLPSVRQKIIQAWRALQGTELQESQRSQGGFDLSELLGEWQHDCVQTVLDDVQKRLGGASSPQPSTSTHTPLPSHPAPCSATSWDVDRVRYRGARRFTVPVQCLLLPEEEALRLQAPPEVSSRKQSEPSAASEDTRSDAPPPPVATQPPSEEAEVVTSTPAVVETNTDEVSSSPVYQEDETEHLIYNHITLLSNPWDVHSPPSSVASLEEMPTSPLHTPPAAEPEPDHAAMLTSTQLPALSLETTEHSKGEHSGIPPFQQPPCSTSLPEAAGPSEPVISSQPNPPAEDREADMWAKDEEEAEDGIYGKRPRREEEQREEAQESGTPPSWLFDTQAVLWAEEGSGDTKGQSSRSIWRKTPRVHSCGRTFSYSYQVSGQNLQDVSGLPVSESLLHWAVKYLVPKRRDPPTTCP</sequence>
<dbReference type="GO" id="GO:0070187">
    <property type="term" value="C:shelterin complex"/>
    <property type="evidence" value="ECO:0007669"/>
    <property type="project" value="InterPro"/>
</dbReference>
<evidence type="ECO:0000313" key="8">
    <source>
        <dbReference type="EMBL" id="CAB1455706.1"/>
    </source>
</evidence>
<dbReference type="InterPro" id="IPR028631">
    <property type="entry name" value="ACD"/>
</dbReference>
<reference evidence="8" key="1">
    <citation type="submission" date="2020-03" db="EMBL/GenBank/DDBJ databases">
        <authorList>
            <person name="Weist P."/>
        </authorList>
    </citation>
    <scope>NUCLEOTIDE SEQUENCE</scope>
</reference>
<feature type="compositionally biased region" description="Basic and acidic residues" evidence="6">
    <location>
        <begin position="448"/>
        <end position="457"/>
    </location>
</feature>
<evidence type="ECO:0000256" key="2">
    <source>
        <dbReference type="ARBA" id="ARBA00004574"/>
    </source>
</evidence>
<feature type="compositionally biased region" description="Basic and acidic residues" evidence="6">
    <location>
        <begin position="423"/>
        <end position="433"/>
    </location>
</feature>
<dbReference type="GO" id="GO:0016233">
    <property type="term" value="P:telomere capping"/>
    <property type="evidence" value="ECO:0007669"/>
    <property type="project" value="InterPro"/>
</dbReference>
<evidence type="ECO:0000256" key="1">
    <source>
        <dbReference type="ARBA" id="ARBA00004123"/>
    </source>
</evidence>
<dbReference type="AlphaFoldDB" id="A0A9N7VNX0"/>